<proteinExistence type="predicted"/>
<evidence type="ECO:0000256" key="1">
    <source>
        <dbReference type="SAM" id="Phobius"/>
    </source>
</evidence>
<reference evidence="2 3" key="1">
    <citation type="submission" date="2019-01" db="EMBL/GenBank/DDBJ databases">
        <authorList>
            <person name="Ferrante I. M."/>
        </authorList>
    </citation>
    <scope>NUCLEOTIDE SEQUENCE [LARGE SCALE GENOMIC DNA]</scope>
    <source>
        <strain evidence="2 3">B856</strain>
    </source>
</reference>
<keyword evidence="1" id="KW-1133">Transmembrane helix</keyword>
<name>A0A448ZL03_9STRA</name>
<protein>
    <submittedName>
        <fullName evidence="2">Uncharacterized protein</fullName>
    </submittedName>
</protein>
<dbReference type="EMBL" id="CAACVS010000470">
    <property type="protein sequence ID" value="VEU42711.1"/>
    <property type="molecule type" value="Genomic_DNA"/>
</dbReference>
<evidence type="ECO:0000313" key="3">
    <source>
        <dbReference type="Proteomes" id="UP000291116"/>
    </source>
</evidence>
<sequence>MKQKHLSHLLCTMYFYVDTKSWAYQKRCLTYPIQSSAVATILFSAIDIFQGVPLQNVMNPRSLGTYFGGIYCYHAIQCPMEAIHGRPSLWHNILSGGTIGFLGVATGRLGIPLVSPAHAYRYGVSPPVLAFGVYGSISGVMAGMLGSKPF</sequence>
<gene>
    <name evidence="2" type="ORF">PSNMU_V1.4_AUG-EV-PASAV3_0096970</name>
</gene>
<dbReference type="Proteomes" id="UP000291116">
    <property type="component" value="Unassembled WGS sequence"/>
</dbReference>
<feature type="transmembrane region" description="Helical" evidence="1">
    <location>
        <begin position="123"/>
        <end position="145"/>
    </location>
</feature>
<keyword evidence="1" id="KW-0812">Transmembrane</keyword>
<keyword evidence="1" id="KW-0472">Membrane</keyword>
<evidence type="ECO:0000313" key="2">
    <source>
        <dbReference type="EMBL" id="VEU42711.1"/>
    </source>
</evidence>
<accession>A0A448ZL03</accession>
<feature type="transmembrane region" description="Helical" evidence="1">
    <location>
        <begin position="89"/>
        <end position="111"/>
    </location>
</feature>
<dbReference type="AlphaFoldDB" id="A0A448ZL03"/>
<dbReference type="OrthoDB" id="424667at2759"/>
<keyword evidence="3" id="KW-1185">Reference proteome</keyword>
<organism evidence="2 3">
    <name type="scientific">Pseudo-nitzschia multistriata</name>
    <dbReference type="NCBI Taxonomy" id="183589"/>
    <lineage>
        <taxon>Eukaryota</taxon>
        <taxon>Sar</taxon>
        <taxon>Stramenopiles</taxon>
        <taxon>Ochrophyta</taxon>
        <taxon>Bacillariophyta</taxon>
        <taxon>Bacillariophyceae</taxon>
        <taxon>Bacillariophycidae</taxon>
        <taxon>Bacillariales</taxon>
        <taxon>Bacillariaceae</taxon>
        <taxon>Pseudo-nitzschia</taxon>
    </lineage>
</organism>